<evidence type="ECO:0000256" key="1">
    <source>
        <dbReference type="SAM" id="Phobius"/>
    </source>
</evidence>
<dbReference type="RefSeq" id="WP_169267417.1">
    <property type="nucleotide sequence ID" value="NZ_CAWOXK010000001.1"/>
</dbReference>
<dbReference type="KEGG" id="bsen:DP114_24585"/>
<evidence type="ECO:0000313" key="2">
    <source>
        <dbReference type="EMBL" id="QDL10652.1"/>
    </source>
</evidence>
<keyword evidence="1" id="KW-0812">Transmembrane</keyword>
<evidence type="ECO:0000313" key="3">
    <source>
        <dbReference type="Proteomes" id="UP000503129"/>
    </source>
</evidence>
<gene>
    <name evidence="2" type="ORF">DP114_24585</name>
</gene>
<keyword evidence="1" id="KW-0472">Membrane</keyword>
<reference evidence="2 3" key="1">
    <citation type="submission" date="2018-06" db="EMBL/GenBank/DDBJ databases">
        <title>Comparative genomics of Brasilonema spp. strains.</title>
        <authorList>
            <person name="Alvarenga D.O."/>
            <person name="Fiore M.F."/>
            <person name="Varani A.M."/>
        </authorList>
    </citation>
    <scope>NUCLEOTIDE SEQUENCE [LARGE SCALE GENOMIC DNA]</scope>
    <source>
        <strain evidence="2 3">CENA114</strain>
    </source>
</reference>
<dbReference type="AlphaFoldDB" id="A0A856MJC3"/>
<keyword evidence="3" id="KW-1185">Reference proteome</keyword>
<dbReference type="Proteomes" id="UP000503129">
    <property type="component" value="Chromosome"/>
</dbReference>
<feature type="transmembrane region" description="Helical" evidence="1">
    <location>
        <begin position="21"/>
        <end position="40"/>
    </location>
</feature>
<dbReference type="EMBL" id="CP030118">
    <property type="protein sequence ID" value="QDL10652.1"/>
    <property type="molecule type" value="Genomic_DNA"/>
</dbReference>
<organism evidence="2 3">
    <name type="scientific">Brasilonema sennae CENA114</name>
    <dbReference type="NCBI Taxonomy" id="415709"/>
    <lineage>
        <taxon>Bacteria</taxon>
        <taxon>Bacillati</taxon>
        <taxon>Cyanobacteriota</taxon>
        <taxon>Cyanophyceae</taxon>
        <taxon>Nostocales</taxon>
        <taxon>Scytonemataceae</taxon>
        <taxon>Brasilonema</taxon>
        <taxon>Bromeliae group (in: Brasilonema)</taxon>
    </lineage>
</organism>
<proteinExistence type="predicted"/>
<accession>A0A856MJC3</accession>
<sequence length="75" mass="8666">MFKEEISVRQNTIKRKHLIQSLLTGLIIGTIAGTPVGWTAHQYYYQQRLAQTLLCREQNKNKPLTVVDSMCGREF</sequence>
<name>A0A856MJC3_9CYAN</name>
<protein>
    <submittedName>
        <fullName evidence="2">Uncharacterized protein</fullName>
    </submittedName>
</protein>
<keyword evidence="1" id="KW-1133">Transmembrane helix</keyword>